<name>A0A1I4EDN8_9BACL</name>
<sequence>MISSLRSAYKFGLITCLVICFWLIAYMTNGVNATINFFYFTIILSAYFWGASGGVVVGLIVGIVGGPLLPDHVSSGVDQLFSQWFTRMCFYIVLGFLVGKLFSSLNRQKEELLSEKQVVEEQNTKIILQRDEIIRQNKELKNQRDQIEHHMRQGRDFGWGMVRALAQAIEIRDSYTSGHCYRVSGLATRIGERMGLDEWTVIYLKWAALVHDIGKIGIPEALLNKQDKLTTYEYDIMKQHPMLGALIMKDIPYGDRVLDGVLHHHERLDGKGYPYGIKGDEIGLQARIIAVCDVWDALTSDRAYRDALPKNVALKIMEEGRGTQFDPMILDYFFSIINED</sequence>
<dbReference type="SUPFAM" id="SSF109604">
    <property type="entry name" value="HD-domain/PDEase-like"/>
    <property type="match status" value="1"/>
</dbReference>
<keyword evidence="2" id="KW-0812">Transmembrane</keyword>
<evidence type="ECO:0000256" key="1">
    <source>
        <dbReference type="SAM" id="Coils"/>
    </source>
</evidence>
<reference evidence="5" key="1">
    <citation type="submission" date="2016-10" db="EMBL/GenBank/DDBJ databases">
        <authorList>
            <person name="Varghese N."/>
            <person name="Submissions S."/>
        </authorList>
    </citation>
    <scope>NUCLEOTIDE SEQUENCE [LARGE SCALE GENOMIC DNA]</scope>
    <source>
        <strain evidence="5">OK042</strain>
    </source>
</reference>
<evidence type="ECO:0000313" key="5">
    <source>
        <dbReference type="Proteomes" id="UP000198915"/>
    </source>
</evidence>
<dbReference type="Pfam" id="PF13487">
    <property type="entry name" value="HD_5"/>
    <property type="match status" value="1"/>
</dbReference>
<dbReference type="PANTHER" id="PTHR43155">
    <property type="entry name" value="CYCLIC DI-GMP PHOSPHODIESTERASE PA4108-RELATED"/>
    <property type="match status" value="1"/>
</dbReference>
<dbReference type="NCBIfam" id="TIGR00277">
    <property type="entry name" value="HDIG"/>
    <property type="match status" value="1"/>
</dbReference>
<evidence type="ECO:0000313" key="4">
    <source>
        <dbReference type="EMBL" id="SFL02281.1"/>
    </source>
</evidence>
<keyword evidence="1" id="KW-0175">Coiled coil</keyword>
<dbReference type="Gene3D" id="1.10.3210.10">
    <property type="entry name" value="Hypothetical protein af1432"/>
    <property type="match status" value="1"/>
</dbReference>
<dbReference type="InterPro" id="IPR003607">
    <property type="entry name" value="HD/PDEase_dom"/>
</dbReference>
<dbReference type="PANTHER" id="PTHR43155:SF2">
    <property type="entry name" value="CYCLIC DI-GMP PHOSPHODIESTERASE PA4108"/>
    <property type="match status" value="1"/>
</dbReference>
<dbReference type="AlphaFoldDB" id="A0A1I4EDN8"/>
<dbReference type="InterPro" id="IPR037522">
    <property type="entry name" value="HD_GYP_dom"/>
</dbReference>
<evidence type="ECO:0000256" key="2">
    <source>
        <dbReference type="SAM" id="Phobius"/>
    </source>
</evidence>
<dbReference type="EMBL" id="FORT01000030">
    <property type="protein sequence ID" value="SFL02281.1"/>
    <property type="molecule type" value="Genomic_DNA"/>
</dbReference>
<gene>
    <name evidence="4" type="ORF">SAMN05518846_13022</name>
</gene>
<dbReference type="RefSeq" id="WP_092277501.1">
    <property type="nucleotide sequence ID" value="NZ_FORT01000030.1"/>
</dbReference>
<feature type="coiled-coil region" evidence="1">
    <location>
        <begin position="102"/>
        <end position="153"/>
    </location>
</feature>
<keyword evidence="2" id="KW-0472">Membrane</keyword>
<feature type="transmembrane region" description="Helical" evidence="2">
    <location>
        <begin position="84"/>
        <end position="102"/>
    </location>
</feature>
<feature type="domain" description="HD-GYP" evidence="3">
    <location>
        <begin position="154"/>
        <end position="340"/>
    </location>
</feature>
<dbReference type="STRING" id="1884381.SAMN05518846_13022"/>
<feature type="transmembrane region" description="Helical" evidence="2">
    <location>
        <begin position="6"/>
        <end position="25"/>
    </location>
</feature>
<dbReference type="InterPro" id="IPR006675">
    <property type="entry name" value="HDIG_dom"/>
</dbReference>
<dbReference type="CDD" id="cd00077">
    <property type="entry name" value="HDc"/>
    <property type="match status" value="1"/>
</dbReference>
<feature type="transmembrane region" description="Helical" evidence="2">
    <location>
        <begin position="37"/>
        <end position="64"/>
    </location>
</feature>
<dbReference type="SMART" id="SM00471">
    <property type="entry name" value="HDc"/>
    <property type="match status" value="1"/>
</dbReference>
<keyword evidence="5" id="KW-1185">Reference proteome</keyword>
<dbReference type="Proteomes" id="UP000198915">
    <property type="component" value="Unassembled WGS sequence"/>
</dbReference>
<dbReference type="PROSITE" id="PS51832">
    <property type="entry name" value="HD_GYP"/>
    <property type="match status" value="1"/>
</dbReference>
<accession>A0A1I4EDN8</accession>
<keyword evidence="2" id="KW-1133">Transmembrane helix</keyword>
<protein>
    <submittedName>
        <fullName evidence="4">HDIG domain-containing protein</fullName>
    </submittedName>
</protein>
<evidence type="ECO:0000259" key="3">
    <source>
        <dbReference type="PROSITE" id="PS51832"/>
    </source>
</evidence>
<proteinExistence type="predicted"/>
<organism evidence="4 5">
    <name type="scientific">Brevibacillus centrosporus</name>
    <dbReference type="NCBI Taxonomy" id="54910"/>
    <lineage>
        <taxon>Bacteria</taxon>
        <taxon>Bacillati</taxon>
        <taxon>Bacillota</taxon>
        <taxon>Bacilli</taxon>
        <taxon>Bacillales</taxon>
        <taxon>Paenibacillaceae</taxon>
        <taxon>Brevibacillus</taxon>
    </lineage>
</organism>